<dbReference type="AlphaFoldDB" id="A0A3E0KVW2"/>
<dbReference type="EMBL" id="QQWC01000007">
    <property type="protein sequence ID" value="REJ39388.1"/>
    <property type="molecule type" value="Genomic_DNA"/>
</dbReference>
<sequence length="74" mass="8189">MKFSLFTQVRLIEDLPEYGLSQGDLGTIVEHYPNPEGEDGYSLEGLIPLNTVEVSESQIELVSMGITKKQAVSF</sequence>
<dbReference type="Proteomes" id="UP000256873">
    <property type="component" value="Unassembled WGS sequence"/>
</dbReference>
<evidence type="ECO:0000313" key="1">
    <source>
        <dbReference type="EMBL" id="REJ39388.1"/>
    </source>
</evidence>
<proteinExistence type="predicted"/>
<protein>
    <submittedName>
        <fullName evidence="1">DUF4926 domain-containing protein</fullName>
    </submittedName>
</protein>
<organism evidence="1 2">
    <name type="scientific">Microcystis flos-aquae TF09</name>
    <dbReference type="NCBI Taxonomy" id="2060473"/>
    <lineage>
        <taxon>Bacteria</taxon>
        <taxon>Bacillati</taxon>
        <taxon>Cyanobacteriota</taxon>
        <taxon>Cyanophyceae</taxon>
        <taxon>Oscillatoriophycideae</taxon>
        <taxon>Chroococcales</taxon>
        <taxon>Microcystaceae</taxon>
        <taxon>Microcystis</taxon>
    </lineage>
</organism>
<dbReference type="InterPro" id="IPR032568">
    <property type="entry name" value="DUF4926"/>
</dbReference>
<reference evidence="1 2" key="1">
    <citation type="submission" date="2017-10" db="EMBL/GenBank/DDBJ databases">
        <title>A large-scale comparative metagenomic study reveals the eutrophication-driven functional interactions in six Microcystis-epibionts communities.</title>
        <authorList>
            <person name="Li Q."/>
            <person name="Lin F."/>
        </authorList>
    </citation>
    <scope>NUCLEOTIDE SEQUENCE [LARGE SCALE GENOMIC DNA]</scope>
    <source>
        <strain evidence="1">TF09</strain>
    </source>
</reference>
<evidence type="ECO:0000313" key="2">
    <source>
        <dbReference type="Proteomes" id="UP000256873"/>
    </source>
</evidence>
<dbReference type="Pfam" id="PF16277">
    <property type="entry name" value="DUF4926"/>
    <property type="match status" value="1"/>
</dbReference>
<gene>
    <name evidence="1" type="ORF">DWQ54_21680</name>
</gene>
<name>A0A3E0KVW2_9CHRO</name>
<comment type="caution">
    <text evidence="1">The sequence shown here is derived from an EMBL/GenBank/DDBJ whole genome shotgun (WGS) entry which is preliminary data.</text>
</comment>
<accession>A0A3E0KVW2</accession>